<organism evidence="2 3">
    <name type="scientific">Cronartium quercuum f. sp. fusiforme G11</name>
    <dbReference type="NCBI Taxonomy" id="708437"/>
    <lineage>
        <taxon>Eukaryota</taxon>
        <taxon>Fungi</taxon>
        <taxon>Dikarya</taxon>
        <taxon>Basidiomycota</taxon>
        <taxon>Pucciniomycotina</taxon>
        <taxon>Pucciniomycetes</taxon>
        <taxon>Pucciniales</taxon>
        <taxon>Coleosporiaceae</taxon>
        <taxon>Cronartium</taxon>
    </lineage>
</organism>
<feature type="compositionally biased region" description="Polar residues" evidence="1">
    <location>
        <begin position="30"/>
        <end position="43"/>
    </location>
</feature>
<proteinExistence type="predicted"/>
<keyword evidence="3" id="KW-1185">Reference proteome</keyword>
<dbReference type="Proteomes" id="UP000886653">
    <property type="component" value="Unassembled WGS sequence"/>
</dbReference>
<feature type="compositionally biased region" description="Polar residues" evidence="1">
    <location>
        <begin position="1"/>
        <end position="11"/>
    </location>
</feature>
<dbReference type="AlphaFoldDB" id="A0A9P6T950"/>
<name>A0A9P6T950_9BASI</name>
<evidence type="ECO:0000313" key="3">
    <source>
        <dbReference type="Proteomes" id="UP000886653"/>
    </source>
</evidence>
<evidence type="ECO:0000313" key="2">
    <source>
        <dbReference type="EMBL" id="KAG0143736.1"/>
    </source>
</evidence>
<protein>
    <submittedName>
        <fullName evidence="2">Uncharacterized protein</fullName>
    </submittedName>
</protein>
<comment type="caution">
    <text evidence="2">The sequence shown here is derived from an EMBL/GenBank/DDBJ whole genome shotgun (WGS) entry which is preliminary data.</text>
</comment>
<feature type="region of interest" description="Disordered" evidence="1">
    <location>
        <begin position="1"/>
        <end position="43"/>
    </location>
</feature>
<dbReference type="OrthoDB" id="71307at2759"/>
<reference evidence="2" key="1">
    <citation type="submission" date="2013-11" db="EMBL/GenBank/DDBJ databases">
        <title>Genome sequence of the fusiform rust pathogen reveals effectors for host alternation and coevolution with pine.</title>
        <authorList>
            <consortium name="DOE Joint Genome Institute"/>
            <person name="Smith K."/>
            <person name="Pendleton A."/>
            <person name="Kubisiak T."/>
            <person name="Anderson C."/>
            <person name="Salamov A."/>
            <person name="Aerts A."/>
            <person name="Riley R."/>
            <person name="Clum A."/>
            <person name="Lindquist E."/>
            <person name="Ence D."/>
            <person name="Campbell M."/>
            <person name="Kronenberg Z."/>
            <person name="Feau N."/>
            <person name="Dhillon B."/>
            <person name="Hamelin R."/>
            <person name="Burleigh J."/>
            <person name="Smith J."/>
            <person name="Yandell M."/>
            <person name="Nelson C."/>
            <person name="Grigoriev I."/>
            <person name="Davis J."/>
        </authorList>
    </citation>
    <scope>NUCLEOTIDE SEQUENCE</scope>
    <source>
        <strain evidence="2">G11</strain>
    </source>
</reference>
<evidence type="ECO:0000256" key="1">
    <source>
        <dbReference type="SAM" id="MobiDB-lite"/>
    </source>
</evidence>
<accession>A0A9P6T950</accession>
<dbReference type="EMBL" id="MU167311">
    <property type="protein sequence ID" value="KAG0143736.1"/>
    <property type="molecule type" value="Genomic_DNA"/>
</dbReference>
<gene>
    <name evidence="2" type="ORF">CROQUDRAFT_672767</name>
</gene>
<sequence length="107" mass="11534">MFGSSFESRINTPPPPRSPGASSDVDPTRPFSTSNVLDSPNCQMMDNETTINRSIAVESNEYPVVSVSPPSTTITGLSSPMGMLGNVFTHRNIPSKPLMTLVYNVTE</sequence>